<protein>
    <submittedName>
        <fullName evidence="2">Squalene/phytoene synthase</fullName>
    </submittedName>
</protein>
<dbReference type="PANTHER" id="PTHR31480">
    <property type="entry name" value="BIFUNCTIONAL LYCOPENE CYCLASE/PHYTOENE SYNTHASE"/>
    <property type="match status" value="1"/>
</dbReference>
<dbReference type="InterPro" id="IPR044843">
    <property type="entry name" value="Trans_IPPS_bact-type"/>
</dbReference>
<evidence type="ECO:0000256" key="1">
    <source>
        <dbReference type="ARBA" id="ARBA00022679"/>
    </source>
</evidence>
<evidence type="ECO:0000313" key="2">
    <source>
        <dbReference type="EMBL" id="ABQ29346.1"/>
    </source>
</evidence>
<dbReference type="STRING" id="349163.Acry_0118"/>
<name>A5FUR4_ACICJ</name>
<keyword evidence="1" id="KW-0808">Transferase</keyword>
<dbReference type="PROSITE" id="PS01044">
    <property type="entry name" value="SQUALEN_PHYTOEN_SYN_1"/>
    <property type="match status" value="1"/>
</dbReference>
<dbReference type="SFLD" id="SFLDG01018">
    <property type="entry name" value="Squalene/Phytoene_Synthase_Lik"/>
    <property type="match status" value="1"/>
</dbReference>
<dbReference type="SFLD" id="SFLDG01212">
    <property type="entry name" value="Phytoene_synthase_like"/>
    <property type="match status" value="1"/>
</dbReference>
<dbReference type="GO" id="GO:0004311">
    <property type="term" value="F:geranylgeranyl diphosphate synthase activity"/>
    <property type="evidence" value="ECO:0007669"/>
    <property type="project" value="InterPro"/>
</dbReference>
<dbReference type="GO" id="GO:0016117">
    <property type="term" value="P:carotenoid biosynthetic process"/>
    <property type="evidence" value="ECO:0007669"/>
    <property type="project" value="InterPro"/>
</dbReference>
<dbReference type="GO" id="GO:0051996">
    <property type="term" value="F:squalene synthase [NAD(P)H] activity"/>
    <property type="evidence" value="ECO:0007669"/>
    <property type="project" value="InterPro"/>
</dbReference>
<dbReference type="CDD" id="cd00683">
    <property type="entry name" value="Trans_IPPS_HH"/>
    <property type="match status" value="1"/>
</dbReference>
<dbReference type="Proteomes" id="UP000000245">
    <property type="component" value="Chromosome"/>
</dbReference>
<dbReference type="InterPro" id="IPR008949">
    <property type="entry name" value="Isoprenoid_synthase_dom_sf"/>
</dbReference>
<accession>A5FUR4</accession>
<dbReference type="SFLD" id="SFLDS00005">
    <property type="entry name" value="Isoprenoid_Synthase_Type_I"/>
    <property type="match status" value="1"/>
</dbReference>
<dbReference type="InterPro" id="IPR033904">
    <property type="entry name" value="Trans_IPPS_HH"/>
</dbReference>
<dbReference type="InterPro" id="IPR017828">
    <property type="entry name" value="SQ_synth_HpnD-like"/>
</dbReference>
<sequence length="290" mass="31639">MFIPANAARFADDAATVAAATRAAGTSFYRGMSVLPAPRRTAMYAIYTFCRIVDDIADEEAPLAAKREGLDAWRRRIDALPEGGDDPVTRLLRDASLRYALRREDFHAIIDGMEMDAGAPIIAPDMATLDLYCDRVASAVGRLSIRVFGEVSAQGDRVAHHLGRALQLTNILRDVGEDAARGRIYLPREALEAADAAANPATLLADPGLKRAMAEIAGLAEQHFAEAAAAMRGCDRRAVLPARMMADAYRPLLGVMRAAGFAHPERRLSLPAWRKLRLAAELLIRTDRHR</sequence>
<dbReference type="HOGENOM" id="CLU_037269_1_1_5"/>
<dbReference type="KEGG" id="acr:Acry_0118"/>
<organism evidence="2 3">
    <name type="scientific">Acidiphilium cryptum (strain JF-5)</name>
    <dbReference type="NCBI Taxonomy" id="349163"/>
    <lineage>
        <taxon>Bacteria</taxon>
        <taxon>Pseudomonadati</taxon>
        <taxon>Pseudomonadota</taxon>
        <taxon>Alphaproteobacteria</taxon>
        <taxon>Acetobacterales</taxon>
        <taxon>Acidocellaceae</taxon>
        <taxon>Acidiphilium</taxon>
    </lineage>
</organism>
<dbReference type="InterPro" id="IPR002060">
    <property type="entry name" value="Squ/phyt_synthse"/>
</dbReference>
<dbReference type="RefSeq" id="WP_011941292.1">
    <property type="nucleotide sequence ID" value="NC_009484.1"/>
</dbReference>
<dbReference type="Pfam" id="PF00494">
    <property type="entry name" value="SQS_PSY"/>
    <property type="match status" value="1"/>
</dbReference>
<dbReference type="PROSITE" id="PS01045">
    <property type="entry name" value="SQUALEN_PHYTOEN_SYN_2"/>
    <property type="match status" value="1"/>
</dbReference>
<dbReference type="InterPro" id="IPR019845">
    <property type="entry name" value="Squalene/phytoene_synthase_CS"/>
</dbReference>
<dbReference type="EMBL" id="CP000697">
    <property type="protein sequence ID" value="ABQ29346.1"/>
    <property type="molecule type" value="Genomic_DNA"/>
</dbReference>
<dbReference type="NCBIfam" id="TIGR03465">
    <property type="entry name" value="HpnD"/>
    <property type="match status" value="1"/>
</dbReference>
<evidence type="ECO:0000313" key="3">
    <source>
        <dbReference type="Proteomes" id="UP000000245"/>
    </source>
</evidence>
<dbReference type="SUPFAM" id="SSF48576">
    <property type="entry name" value="Terpenoid synthases"/>
    <property type="match status" value="1"/>
</dbReference>
<dbReference type="AlphaFoldDB" id="A5FUR4"/>
<proteinExistence type="predicted"/>
<dbReference type="eggNOG" id="COG1562">
    <property type="taxonomic scope" value="Bacteria"/>
</dbReference>
<keyword evidence="3" id="KW-1185">Reference proteome</keyword>
<reference evidence="2 3" key="1">
    <citation type="submission" date="2007-05" db="EMBL/GenBank/DDBJ databases">
        <title>Complete sequence of chromosome of Acidiphilium cryptum JF-5.</title>
        <authorList>
            <consortium name="US DOE Joint Genome Institute"/>
            <person name="Copeland A."/>
            <person name="Lucas S."/>
            <person name="Lapidus A."/>
            <person name="Barry K."/>
            <person name="Detter J.C."/>
            <person name="Glavina del Rio T."/>
            <person name="Hammon N."/>
            <person name="Israni S."/>
            <person name="Dalin E."/>
            <person name="Tice H."/>
            <person name="Pitluck S."/>
            <person name="Sims D."/>
            <person name="Brettin T."/>
            <person name="Bruce D."/>
            <person name="Han C."/>
            <person name="Schmutz J."/>
            <person name="Larimer F."/>
            <person name="Land M."/>
            <person name="Hauser L."/>
            <person name="Kyrpides N."/>
            <person name="Kim E."/>
            <person name="Magnuson T."/>
            <person name="Richardson P."/>
        </authorList>
    </citation>
    <scope>NUCLEOTIDE SEQUENCE [LARGE SCALE GENOMIC DNA]</scope>
    <source>
        <strain evidence="2 3">JF-5</strain>
    </source>
</reference>
<dbReference type="Gene3D" id="1.10.600.10">
    <property type="entry name" value="Farnesyl Diphosphate Synthase"/>
    <property type="match status" value="1"/>
</dbReference>
<gene>
    <name evidence="2" type="ordered locus">Acry_0118</name>
</gene>